<evidence type="ECO:0000313" key="5">
    <source>
        <dbReference type="EMBL" id="QKE89737.1"/>
    </source>
</evidence>
<evidence type="ECO:0000256" key="2">
    <source>
        <dbReference type="ARBA" id="ARBA00022679"/>
    </source>
</evidence>
<keyword evidence="2 5" id="KW-0808">Transferase</keyword>
<dbReference type="PANTHER" id="PTHR20961">
    <property type="entry name" value="GLYCOSYLTRANSFERASE"/>
    <property type="match status" value="1"/>
</dbReference>
<name>A0A6M8HN75_9PROT</name>
<keyword evidence="3" id="KW-0325">Glycoprotein</keyword>
<dbReference type="Proteomes" id="UP000500767">
    <property type="component" value="Chromosome"/>
</dbReference>
<protein>
    <submittedName>
        <fullName evidence="5">Glycosyltransferase family 61 protein</fullName>
    </submittedName>
</protein>
<dbReference type="InterPro" id="IPR049625">
    <property type="entry name" value="Glyco_transf_61_cat"/>
</dbReference>
<evidence type="ECO:0000313" key="6">
    <source>
        <dbReference type="Proteomes" id="UP000500767"/>
    </source>
</evidence>
<reference evidence="5 6" key="1">
    <citation type="journal article" date="2014" name="World J. Microbiol. Biotechnol.">
        <title>Biodiversity and physiological characteristics of Antarctic and Arctic lichens-associated bacteria.</title>
        <authorList>
            <person name="Lee Y.M."/>
            <person name="Kim E.H."/>
            <person name="Lee H.K."/>
            <person name="Hong S.G."/>
        </authorList>
    </citation>
    <scope>NUCLEOTIDE SEQUENCE [LARGE SCALE GENOMIC DNA]</scope>
    <source>
        <strain evidence="5 6">PAMC 26569</strain>
    </source>
</reference>
<organism evidence="5 6">
    <name type="scientific">Lichenicola cladoniae</name>
    <dbReference type="NCBI Taxonomy" id="1484109"/>
    <lineage>
        <taxon>Bacteria</taxon>
        <taxon>Pseudomonadati</taxon>
        <taxon>Pseudomonadota</taxon>
        <taxon>Alphaproteobacteria</taxon>
        <taxon>Acetobacterales</taxon>
        <taxon>Acetobacteraceae</taxon>
        <taxon>Lichenicola</taxon>
    </lineage>
</organism>
<dbReference type="Pfam" id="PF04577">
    <property type="entry name" value="Glyco_transf_61"/>
    <property type="match status" value="1"/>
</dbReference>
<dbReference type="AlphaFoldDB" id="A0A6M8HN75"/>
<accession>A0A6M8HN75</accession>
<dbReference type="RefSeq" id="WP_171834724.1">
    <property type="nucleotide sequence ID" value="NZ_CP053708.1"/>
</dbReference>
<keyword evidence="6" id="KW-1185">Reference proteome</keyword>
<dbReference type="InterPro" id="IPR007657">
    <property type="entry name" value="Glycosyltransferase_61"/>
</dbReference>
<evidence type="ECO:0000256" key="1">
    <source>
        <dbReference type="ARBA" id="ARBA00022676"/>
    </source>
</evidence>
<evidence type="ECO:0000259" key="4">
    <source>
        <dbReference type="Pfam" id="PF04577"/>
    </source>
</evidence>
<gene>
    <name evidence="5" type="ORF">HN018_06515</name>
</gene>
<dbReference type="KEGG" id="lck:HN018_06515"/>
<dbReference type="EMBL" id="CP053708">
    <property type="protein sequence ID" value="QKE89737.1"/>
    <property type="molecule type" value="Genomic_DNA"/>
</dbReference>
<keyword evidence="1" id="KW-0328">Glycosyltransferase</keyword>
<dbReference type="GO" id="GO:0016757">
    <property type="term" value="F:glycosyltransferase activity"/>
    <property type="evidence" value="ECO:0007669"/>
    <property type="project" value="UniProtKB-KW"/>
</dbReference>
<sequence length="358" mass="38998">MSEPVAIIDPPDGAVLMHIASPGFRAVEPDIINSELTPASVYAAVAAQREPVFAPRTVTAWLLQDVFVACEGLVFDHHGALYGPSITQHAPAEIEWAAGQVREAIAGATVPGHDGPLVLGKKRGAANYGHWLMEMLPMLHLVLSRVQGDRLGVLVHDIHDPQLGEVMQSSMRLAGIADEQVRVSNRFPVRVRRLILVDGLTRHGTYMSPLVRACHDRLAHDSRGTGHERVFIARGIGMRRDFARAAELEALAERKGFQVLRTAGTTLQQQIGAVRDARVIVGAMGAAMTSIAFARPAAQVLVFAGAAMPDTFFWFVANQFGHRYREVRCRQTEVEAGASYDRDLLITDAEFGRHLAAA</sequence>
<evidence type="ECO:0000256" key="3">
    <source>
        <dbReference type="ARBA" id="ARBA00023180"/>
    </source>
</evidence>
<feature type="domain" description="Glycosyltransferase 61 catalytic" evidence="4">
    <location>
        <begin position="128"/>
        <end position="300"/>
    </location>
</feature>
<proteinExistence type="predicted"/>